<dbReference type="AlphaFoldDB" id="V6LDB8"/>
<dbReference type="VEuPathDB" id="GiardiaDB:SS50377_27916"/>
<dbReference type="EMBL" id="AUWU02000008">
    <property type="protein sequence ID" value="KAH0569944.1"/>
    <property type="molecule type" value="Genomic_DNA"/>
</dbReference>
<reference evidence="3" key="2">
    <citation type="submission" date="2020-12" db="EMBL/GenBank/DDBJ databases">
        <title>New Spironucleus salmonicida genome in near-complete chromosomes.</title>
        <authorList>
            <person name="Xu F."/>
            <person name="Kurt Z."/>
            <person name="Jimenez-Gonzalez A."/>
            <person name="Astvaldsson A."/>
            <person name="Andersson J.O."/>
            <person name="Svard S.G."/>
        </authorList>
    </citation>
    <scope>NUCLEOTIDE SEQUENCE</scope>
    <source>
        <strain evidence="3">ATCC 50377</strain>
    </source>
</reference>
<evidence type="ECO:0000256" key="1">
    <source>
        <dbReference type="SAM" id="Phobius"/>
    </source>
</evidence>
<dbReference type="Proteomes" id="UP000018208">
    <property type="component" value="Unassembled WGS sequence"/>
</dbReference>
<proteinExistence type="predicted"/>
<evidence type="ECO:0000313" key="4">
    <source>
        <dbReference type="Proteomes" id="UP000018208"/>
    </source>
</evidence>
<keyword evidence="1" id="KW-0472">Membrane</keyword>
<reference evidence="2 3" key="1">
    <citation type="journal article" date="2014" name="PLoS Genet.">
        <title>The Genome of Spironucleus salmonicida Highlights a Fish Pathogen Adapted to Fluctuating Environments.</title>
        <authorList>
            <person name="Xu F."/>
            <person name="Jerlstrom-Hultqvist J."/>
            <person name="Einarsson E."/>
            <person name="Astvaldsson A."/>
            <person name="Svard S.G."/>
            <person name="Andersson J.O."/>
        </authorList>
    </citation>
    <scope>NUCLEOTIDE SEQUENCE</scope>
    <source>
        <strain evidence="3">ATCC 50377</strain>
    </source>
</reference>
<dbReference type="EMBL" id="KI546159">
    <property type="protein sequence ID" value="EST42477.1"/>
    <property type="molecule type" value="Genomic_DNA"/>
</dbReference>
<organism evidence="2">
    <name type="scientific">Spironucleus salmonicida</name>
    <dbReference type="NCBI Taxonomy" id="348837"/>
    <lineage>
        <taxon>Eukaryota</taxon>
        <taxon>Metamonada</taxon>
        <taxon>Diplomonadida</taxon>
        <taxon>Hexamitidae</taxon>
        <taxon>Hexamitinae</taxon>
        <taxon>Spironucleus</taxon>
    </lineage>
</organism>
<keyword evidence="4" id="KW-1185">Reference proteome</keyword>
<feature type="transmembrane region" description="Helical" evidence="1">
    <location>
        <begin position="127"/>
        <end position="149"/>
    </location>
</feature>
<keyword evidence="1" id="KW-0812">Transmembrane</keyword>
<dbReference type="Gene3D" id="2.10.220.10">
    <property type="entry name" value="Hormone Receptor, Insulin-like Growth Factor Receptor 1, Chain A, domain 2"/>
    <property type="match status" value="1"/>
</dbReference>
<protein>
    <submittedName>
        <fullName evidence="2">Cysteine-rich membrane protein 2</fullName>
    </submittedName>
</protein>
<dbReference type="InterPro" id="IPR009030">
    <property type="entry name" value="Growth_fac_rcpt_cys_sf"/>
</dbReference>
<gene>
    <name evidence="2" type="ORF">SS50377_17783</name>
    <name evidence="3" type="ORF">SS50377_27916</name>
</gene>
<sequence>MACNPTTQNCKALTKESSSSQAKADECKTNVPNCQACDTSTTTKCATCSSGYTLAGPLCVKPEDNCTSLNSDKSECDICNVSFFKSTKVCAPCKENCTQCTSATDCTYCTKDFFASGNSCNQATASIGVISGVTIATVVALGALCFLVWRELRKNRILAVDAAGTRPGSLALD</sequence>
<accession>V6LDB8</accession>
<evidence type="ECO:0000313" key="2">
    <source>
        <dbReference type="EMBL" id="EST42477.1"/>
    </source>
</evidence>
<keyword evidence="1" id="KW-1133">Transmembrane helix</keyword>
<name>V6LDB8_9EUKA</name>
<evidence type="ECO:0000313" key="3">
    <source>
        <dbReference type="EMBL" id="KAH0569944.1"/>
    </source>
</evidence>
<dbReference type="SUPFAM" id="SSF57184">
    <property type="entry name" value="Growth factor receptor domain"/>
    <property type="match status" value="1"/>
</dbReference>